<dbReference type="PANTHER" id="PTHR11620">
    <property type="entry name" value="60S RIBOSOMAL PROTEIN L23A"/>
    <property type="match status" value="1"/>
</dbReference>
<dbReference type="Proteomes" id="UP000214975">
    <property type="component" value="Chromosome"/>
</dbReference>
<dbReference type="InterPro" id="IPR001014">
    <property type="entry name" value="Ribosomal_uL23_CS"/>
</dbReference>
<dbReference type="FunFam" id="3.30.70.330:FF:000001">
    <property type="entry name" value="50S ribosomal protein L23"/>
    <property type="match status" value="1"/>
</dbReference>
<evidence type="ECO:0000256" key="3">
    <source>
        <dbReference type="ARBA" id="ARBA00022884"/>
    </source>
</evidence>
<dbReference type="NCBIfam" id="NF004366">
    <property type="entry name" value="PRK05738.3-2"/>
    <property type="match status" value="1"/>
</dbReference>
<dbReference type="GO" id="GO:0006412">
    <property type="term" value="P:translation"/>
    <property type="evidence" value="ECO:0007669"/>
    <property type="project" value="UniProtKB-UniRule"/>
</dbReference>
<dbReference type="EMBL" id="CP016893">
    <property type="protein sequence ID" value="AST57880.1"/>
    <property type="molecule type" value="Genomic_DNA"/>
</dbReference>
<evidence type="ECO:0000256" key="4">
    <source>
        <dbReference type="ARBA" id="ARBA00022980"/>
    </source>
</evidence>
<dbReference type="RefSeq" id="WP_013296979.1">
    <property type="nucleotide sequence ID" value="NZ_CP016893.1"/>
</dbReference>
<dbReference type="EMBL" id="NKHD01000034">
    <property type="protein sequence ID" value="OXT06179.1"/>
    <property type="molecule type" value="Genomic_DNA"/>
</dbReference>
<evidence type="ECO:0000256" key="1">
    <source>
        <dbReference type="ARBA" id="ARBA00006700"/>
    </source>
</evidence>
<comment type="subunit">
    <text evidence="6">Part of the 50S ribosomal subunit. Contacts protein L29, and trigger factor when it is bound to the ribosome.</text>
</comment>
<dbReference type="InterPro" id="IPR013025">
    <property type="entry name" value="Ribosomal_uL23-like"/>
</dbReference>
<dbReference type="GO" id="GO:0019843">
    <property type="term" value="F:rRNA binding"/>
    <property type="evidence" value="ECO:0007669"/>
    <property type="project" value="UniProtKB-UniRule"/>
</dbReference>
<dbReference type="OMA" id="DHRAAKP"/>
<keyword evidence="4 6" id="KW-0689">Ribosomal protein</keyword>
<evidence type="ECO:0000313" key="10">
    <source>
        <dbReference type="Proteomes" id="UP000214975"/>
    </source>
</evidence>
<dbReference type="HAMAP" id="MF_01369_B">
    <property type="entry name" value="Ribosomal_uL23_B"/>
    <property type="match status" value="1"/>
</dbReference>
<protein>
    <recommendedName>
        <fullName evidence="6">Large ribosomal subunit protein uL23</fullName>
    </recommendedName>
</protein>
<dbReference type="SUPFAM" id="SSF54189">
    <property type="entry name" value="Ribosomal proteins S24e, L23 and L15e"/>
    <property type="match status" value="1"/>
</dbReference>
<reference evidence="8 10" key="1">
    <citation type="submission" date="2016-08" db="EMBL/GenBank/DDBJ databases">
        <title>A novel genetic cassette of butanologenic Thermoanaerobacterium thermosaccharolyticum that directly convert cellulose to butanol.</title>
        <authorList>
            <person name="Li T."/>
            <person name="He J."/>
        </authorList>
    </citation>
    <scope>NUCLEOTIDE SEQUENCE [LARGE SCALE GENOMIC DNA]</scope>
    <source>
        <strain evidence="8 10">TG57</strain>
    </source>
</reference>
<dbReference type="InterPro" id="IPR012677">
    <property type="entry name" value="Nucleotide-bd_a/b_plait_sf"/>
</dbReference>
<proteinExistence type="inferred from homology"/>
<evidence type="ECO:0000256" key="6">
    <source>
        <dbReference type="HAMAP-Rule" id="MF_01369"/>
    </source>
</evidence>
<dbReference type="NCBIfam" id="NF004363">
    <property type="entry name" value="PRK05738.2-4"/>
    <property type="match status" value="1"/>
</dbReference>
<dbReference type="InterPro" id="IPR012678">
    <property type="entry name" value="Ribosomal_uL23/eL15/eS24_sf"/>
</dbReference>
<dbReference type="AlphaFoldDB" id="A0A231VDI1"/>
<dbReference type="GO" id="GO:0003735">
    <property type="term" value="F:structural constituent of ribosome"/>
    <property type="evidence" value="ECO:0007669"/>
    <property type="project" value="InterPro"/>
</dbReference>
<dbReference type="GO" id="GO:1990904">
    <property type="term" value="C:ribonucleoprotein complex"/>
    <property type="evidence" value="ECO:0007669"/>
    <property type="project" value="UniProtKB-KW"/>
</dbReference>
<comment type="function">
    <text evidence="6">One of the early assembly proteins it binds 23S rRNA. One of the proteins that surrounds the polypeptide exit tunnel on the outside of the ribosome. Forms the main docking site for trigger factor binding to the ribosome.</text>
</comment>
<reference evidence="9 11" key="2">
    <citation type="submission" date="2017-06" db="EMBL/GenBank/DDBJ databases">
        <title>Isolation and characterization of a thermophilic and butanogenic Thermoanaerobacterium thermosaccharolyticum M5 capable of efficient degradation of hemicellulose.</title>
        <authorList>
            <person name="Xin F."/>
            <person name="Jiang Y."/>
        </authorList>
    </citation>
    <scope>NUCLEOTIDE SEQUENCE [LARGE SCALE GENOMIC DNA]</scope>
    <source>
        <strain evidence="9 11">M5</strain>
    </source>
</reference>
<dbReference type="Pfam" id="PF00276">
    <property type="entry name" value="Ribosomal_L23"/>
    <property type="match status" value="1"/>
</dbReference>
<evidence type="ECO:0000256" key="7">
    <source>
        <dbReference type="RuleBase" id="RU003934"/>
    </source>
</evidence>
<evidence type="ECO:0000256" key="5">
    <source>
        <dbReference type="ARBA" id="ARBA00023274"/>
    </source>
</evidence>
<dbReference type="Proteomes" id="UP000215301">
    <property type="component" value="Unassembled WGS sequence"/>
</dbReference>
<keyword evidence="2 6" id="KW-0699">rRNA-binding</keyword>
<evidence type="ECO:0000313" key="8">
    <source>
        <dbReference type="EMBL" id="AST57880.1"/>
    </source>
</evidence>
<comment type="similarity">
    <text evidence="1 6 7">Belongs to the universal ribosomal protein uL23 family.</text>
</comment>
<evidence type="ECO:0000313" key="9">
    <source>
        <dbReference type="EMBL" id="OXT06179.1"/>
    </source>
</evidence>
<dbReference type="GeneID" id="93863317"/>
<name>A0A231VDI1_THETR</name>
<dbReference type="Gene3D" id="3.30.70.330">
    <property type="match status" value="1"/>
</dbReference>
<gene>
    <name evidence="6" type="primary">rplW</name>
    <name evidence="9" type="ORF">CE561_11260</name>
    <name evidence="8" type="ORF">Thert_01909</name>
</gene>
<sequence>MDARDVILRPVISEKSMNLMNERKYTFIVNKNANKIQIKQAVEELFGVDVEKVYTMNYIGKLKRVGRNVGRTSSYKKAIVKLKPNSKGIEFFEGLQA</sequence>
<evidence type="ECO:0000256" key="2">
    <source>
        <dbReference type="ARBA" id="ARBA00022730"/>
    </source>
</evidence>
<keyword evidence="5 6" id="KW-0687">Ribonucleoprotein</keyword>
<evidence type="ECO:0000313" key="11">
    <source>
        <dbReference type="Proteomes" id="UP000215301"/>
    </source>
</evidence>
<dbReference type="PROSITE" id="PS00050">
    <property type="entry name" value="RIBOSOMAL_L23"/>
    <property type="match status" value="1"/>
</dbReference>
<keyword evidence="3 6" id="KW-0694">RNA-binding</keyword>
<accession>A0A231VDI1</accession>
<organism evidence="9 11">
    <name type="scientific">Thermoanaerobacterium thermosaccharolyticum</name>
    <name type="common">Clostridium thermosaccharolyticum</name>
    <dbReference type="NCBI Taxonomy" id="1517"/>
    <lineage>
        <taxon>Bacteria</taxon>
        <taxon>Bacillati</taxon>
        <taxon>Bacillota</taxon>
        <taxon>Clostridia</taxon>
        <taxon>Thermoanaerobacterales</taxon>
        <taxon>Thermoanaerobacteraceae</taxon>
        <taxon>Thermoanaerobacterium</taxon>
    </lineage>
</organism>
<dbReference type="GO" id="GO:0005840">
    <property type="term" value="C:ribosome"/>
    <property type="evidence" value="ECO:0007669"/>
    <property type="project" value="UniProtKB-KW"/>
</dbReference>